<dbReference type="EMBL" id="VTXL01000001">
    <property type="protein sequence ID" value="NOJ11309.1"/>
    <property type="molecule type" value="Genomic_DNA"/>
</dbReference>
<dbReference type="InterPro" id="IPR009081">
    <property type="entry name" value="PP-bd_ACP"/>
</dbReference>
<dbReference type="CDD" id="cd05235">
    <property type="entry name" value="SDR_e1"/>
    <property type="match status" value="1"/>
</dbReference>
<gene>
    <name evidence="4" type="ORF">F0234_00830</name>
</gene>
<dbReference type="CDD" id="cd05930">
    <property type="entry name" value="A_NRPS"/>
    <property type="match status" value="1"/>
</dbReference>
<dbReference type="Pfam" id="PF00501">
    <property type="entry name" value="AMP-binding"/>
    <property type="match status" value="1"/>
</dbReference>
<dbReference type="SUPFAM" id="SSF51735">
    <property type="entry name" value="NAD(P)-binding Rossmann-fold domains"/>
    <property type="match status" value="1"/>
</dbReference>
<dbReference type="InterPro" id="IPR000873">
    <property type="entry name" value="AMP-dep_synth/lig_dom"/>
</dbReference>
<dbReference type="RefSeq" id="WP_171327288.1">
    <property type="nucleotide sequence ID" value="NZ_CAWPOP010000001.1"/>
</dbReference>
<organism evidence="4 5">
    <name type="scientific">Vibrio splendidus</name>
    <dbReference type="NCBI Taxonomy" id="29497"/>
    <lineage>
        <taxon>Bacteria</taxon>
        <taxon>Pseudomonadati</taxon>
        <taxon>Pseudomonadota</taxon>
        <taxon>Gammaproteobacteria</taxon>
        <taxon>Vibrionales</taxon>
        <taxon>Vibrionaceae</taxon>
        <taxon>Vibrio</taxon>
    </lineage>
</organism>
<proteinExistence type="predicted"/>
<dbReference type="NCBIfam" id="TIGR01733">
    <property type="entry name" value="AA-adenyl-dom"/>
    <property type="match status" value="1"/>
</dbReference>
<evidence type="ECO:0000256" key="2">
    <source>
        <dbReference type="ARBA" id="ARBA00022553"/>
    </source>
</evidence>
<dbReference type="Gene3D" id="3.40.50.12780">
    <property type="entry name" value="N-terminal domain of ligase-like"/>
    <property type="match status" value="1"/>
</dbReference>
<dbReference type="Pfam" id="PF00550">
    <property type="entry name" value="PP-binding"/>
    <property type="match status" value="1"/>
</dbReference>
<dbReference type="InterPro" id="IPR036291">
    <property type="entry name" value="NAD(P)-bd_dom_sf"/>
</dbReference>
<dbReference type="PROSITE" id="PS00455">
    <property type="entry name" value="AMP_BINDING"/>
    <property type="match status" value="1"/>
</dbReference>
<dbReference type="Proteomes" id="UP000519158">
    <property type="component" value="Unassembled WGS sequence"/>
</dbReference>
<dbReference type="InterPro" id="IPR036736">
    <property type="entry name" value="ACP-like_sf"/>
</dbReference>
<keyword evidence="2" id="KW-0597">Phosphoprotein</keyword>
<dbReference type="InterPro" id="IPR010080">
    <property type="entry name" value="Thioester_reductase-like_dom"/>
</dbReference>
<dbReference type="PROSITE" id="PS50075">
    <property type="entry name" value="CARRIER"/>
    <property type="match status" value="1"/>
</dbReference>
<dbReference type="PANTHER" id="PTHR44845">
    <property type="entry name" value="CARRIER DOMAIN-CONTAINING PROTEIN"/>
    <property type="match status" value="1"/>
</dbReference>
<dbReference type="SUPFAM" id="SSF56801">
    <property type="entry name" value="Acetyl-CoA synthetase-like"/>
    <property type="match status" value="1"/>
</dbReference>
<dbReference type="InterPro" id="IPR042099">
    <property type="entry name" value="ANL_N_sf"/>
</dbReference>
<dbReference type="InterPro" id="IPR010071">
    <property type="entry name" value="AA_adenyl_dom"/>
</dbReference>
<name>A0A7Y4D2D1_VIBSP</name>
<evidence type="ECO:0000313" key="4">
    <source>
        <dbReference type="EMBL" id="NOJ11309.1"/>
    </source>
</evidence>
<dbReference type="PANTHER" id="PTHR44845:SF6">
    <property type="entry name" value="BETA-ALANINE-ACTIVATING ENZYME"/>
    <property type="match status" value="1"/>
</dbReference>
<dbReference type="InterPro" id="IPR013120">
    <property type="entry name" value="FAR_NAD-bd"/>
</dbReference>
<reference evidence="4 5" key="1">
    <citation type="submission" date="2019-09" db="EMBL/GenBank/DDBJ databases">
        <title>Draft genome sequencing and comparative genomics of hatchery-associated Vibrios.</title>
        <authorList>
            <person name="Kehlet-Delgado H."/>
            <person name="Mueller R.S."/>
        </authorList>
    </citation>
    <scope>NUCLEOTIDE SEQUENCE [LARGE SCALE GENOMIC DNA]</scope>
    <source>
        <strain evidence="4 5">99-70-13A3</strain>
    </source>
</reference>
<evidence type="ECO:0000256" key="1">
    <source>
        <dbReference type="ARBA" id="ARBA00022450"/>
    </source>
</evidence>
<dbReference type="InterPro" id="IPR045851">
    <property type="entry name" value="AMP-bd_C_sf"/>
</dbReference>
<dbReference type="AlphaFoldDB" id="A0A7Y4D2D1"/>
<dbReference type="NCBIfam" id="TIGR01746">
    <property type="entry name" value="Thioester-redct"/>
    <property type="match status" value="1"/>
</dbReference>
<evidence type="ECO:0000259" key="3">
    <source>
        <dbReference type="PROSITE" id="PS50075"/>
    </source>
</evidence>
<protein>
    <submittedName>
        <fullName evidence="4">Amino acid adenylation domain-containing protein</fullName>
    </submittedName>
</protein>
<dbReference type="Gene3D" id="1.10.1200.10">
    <property type="entry name" value="ACP-like"/>
    <property type="match status" value="1"/>
</dbReference>
<dbReference type="Pfam" id="PF07993">
    <property type="entry name" value="NAD_binding_4"/>
    <property type="match status" value="1"/>
</dbReference>
<dbReference type="SUPFAM" id="SSF47336">
    <property type="entry name" value="ACP-like"/>
    <property type="match status" value="1"/>
</dbReference>
<comment type="caution">
    <text evidence="4">The sequence shown here is derived from an EMBL/GenBank/DDBJ whole genome shotgun (WGS) entry which is preliminary data.</text>
</comment>
<feature type="domain" description="Carrier" evidence="3">
    <location>
        <begin position="668"/>
        <end position="745"/>
    </location>
</feature>
<keyword evidence="1" id="KW-0596">Phosphopantetheine</keyword>
<dbReference type="Gene3D" id="3.30.300.30">
    <property type="match status" value="1"/>
</dbReference>
<dbReference type="Gene3D" id="3.40.50.720">
    <property type="entry name" value="NAD(P)-binding Rossmann-like Domain"/>
    <property type="match status" value="1"/>
</dbReference>
<evidence type="ECO:0000313" key="5">
    <source>
        <dbReference type="Proteomes" id="UP000519158"/>
    </source>
</evidence>
<sequence>MKLFSIALDIKCPFASELASHIYELGHNINIASEQEGVVLITDTTTQVDFTLKRYYPEIVDSQASTSVYISIVYDNETERYIIATLTRFEGRLVVVAKTFIHGGFSDNGADIHQELCTELELCVSLTLSRMSQGLTKSHIYPEGDVLHYPQVDLDGLKIWHKSNETTNNGEYFRTLYGAFENTVKLSPQKTAVQFGDTAISYKSLQGKVEKYAANIQKLIGAGVWNEQQVIAVALPKSIELYASILAILKLNACYVPIDPEYPEDRIRNILKGSKPSLLIGKLNFETDTLSTLIEILETNFNELPPTVELSNAEFIGQNAVIIYTSGSTGAPKGVQLTHDNIAHFTNWYVSETNLSLESRCLQFATVSFDASLLDIFPTFAVGSTLVVPSELQRHDFDQLDKLIQKESVTHCFIPPAMLSVMPQYVWPSMEYIITGGDVCDTAAIDYWAGKVNLVNIYGPTECTVLATYRRLGLGCNNKIIGKPIHNTQVYLINDDGEPCQTLEQGELYIEGKCVGPGYVQDFSHTAERFVPMDSHTNKVTMYRTGDICFWDNNGEINFIGRRDNQLKIRGFRVELGEIENSIQGVGLYAGCVVIADDKKQIRAFVKGPKPGASTELLRERLGDCLPDYMIPVIIKELDGFPYTVNGKVDRKKLAELKIGSDVSDKNEVWSDLQKELREIWAESLDVEPEDLSLKSSFFDMGGHSLLVSKMLLTVKNTYRGDFTLARFMESPTIEALSNLLTSDNLTKGAQISTRIYADIVLHQNIKPLGEENSHAFNPRAVLLTGATGFLGVHILEQLILKTDAIIYCHIRASSQEYALKKLADNYDKFGITGLNKNPRIKVVCGDLAKPLLGLNDSDYKMICDHVDVIYHNGAQVNHIYDYTYLYDANVRSTIDLLRIACTGQQKQVVYVSTLSAASNLNEHGRIVEDGPAGQLPAFVNNGYNLTKWVSEQLVWQAYQRGLPITLVRPGNITGHSLTGHCFPDQNRILLLLKGAAQMGVAPDWDLQFDLCPVDFIAQGLIEGSLDKEKHTPVLHFHNPKPLTWKQYVGRLNEHGITIKFIPDDKWRSILLTLDQSNALYQVVSFYLDEKSEDIGDISSIDYENTLNRLLQSGLDYPEKNNALIDVNLGYLISSGFIEQAEITKMAML</sequence>
<accession>A0A7Y4D2D1</accession>
<dbReference type="InterPro" id="IPR020845">
    <property type="entry name" value="AMP-binding_CS"/>
</dbReference>